<accession>A0AA38VZN2</accession>
<dbReference type="AlphaFoldDB" id="A0AA38VZN2"/>
<keyword evidence="2" id="KW-1185">Reference proteome</keyword>
<gene>
    <name evidence="1" type="ORF">NKR19_g2598</name>
</gene>
<name>A0AA38VZN2_9PEZI</name>
<dbReference type="EMBL" id="JANBVN010000027">
    <property type="protein sequence ID" value="KAJ9161074.1"/>
    <property type="molecule type" value="Genomic_DNA"/>
</dbReference>
<comment type="caution">
    <text evidence="1">The sequence shown here is derived from an EMBL/GenBank/DDBJ whole genome shotgun (WGS) entry which is preliminary data.</text>
</comment>
<protein>
    <submittedName>
        <fullName evidence="1">Uncharacterized protein</fullName>
    </submittedName>
</protein>
<sequence length="70" mass="7870">MLGVFGPNVGTTSGAQYQRMKKVTATSFNEGTNHTVWTESLRQGDATLRRWLAEGEDGVRLQRTPFGRWL</sequence>
<evidence type="ECO:0000313" key="1">
    <source>
        <dbReference type="EMBL" id="KAJ9161074.1"/>
    </source>
</evidence>
<evidence type="ECO:0000313" key="2">
    <source>
        <dbReference type="Proteomes" id="UP001174691"/>
    </source>
</evidence>
<reference evidence="1" key="1">
    <citation type="submission" date="2022-07" db="EMBL/GenBank/DDBJ databases">
        <title>Fungi with potential for degradation of polypropylene.</title>
        <authorList>
            <person name="Gostincar C."/>
        </authorList>
    </citation>
    <scope>NUCLEOTIDE SEQUENCE</scope>
    <source>
        <strain evidence="1">EXF-13287</strain>
    </source>
</reference>
<dbReference type="Proteomes" id="UP001174691">
    <property type="component" value="Unassembled WGS sequence"/>
</dbReference>
<organism evidence="1 2">
    <name type="scientific">Coniochaeta hoffmannii</name>
    <dbReference type="NCBI Taxonomy" id="91930"/>
    <lineage>
        <taxon>Eukaryota</taxon>
        <taxon>Fungi</taxon>
        <taxon>Dikarya</taxon>
        <taxon>Ascomycota</taxon>
        <taxon>Pezizomycotina</taxon>
        <taxon>Sordariomycetes</taxon>
        <taxon>Sordariomycetidae</taxon>
        <taxon>Coniochaetales</taxon>
        <taxon>Coniochaetaceae</taxon>
        <taxon>Coniochaeta</taxon>
    </lineage>
</organism>
<proteinExistence type="predicted"/>